<dbReference type="GeneID" id="35869909"/>
<dbReference type="Proteomes" id="UP001569154">
    <property type="component" value="Unassembled WGS sequence"/>
</dbReference>
<comment type="caution">
    <text evidence="1">The sequence shown here is derived from an EMBL/GenBank/DDBJ whole genome shotgun (WGS) entry which is preliminary data.</text>
</comment>
<protein>
    <submittedName>
        <fullName evidence="1">Uncharacterized protein</fullName>
    </submittedName>
</protein>
<sequence>MLNYAKTWRNRVVKKEEDTLDKPYKKRVSAQKMPSRLEKEKAMPDELVMALNKAKALSSRNGVAWLMFEKNQLIASYSGFAGDPMFASLERLEPATHKRHLYISSPPHRHSYKSSELEETAEKWELDVVCFPQLSNAMNKALVVEAHESKNYTLHTPALSPKNESIFFGPAMLENHQRPWTTCFISMNSQGQGVKYDHFLSGFGAESTFHHALTKHTIVAIQKSLTQSDSQLHAIKEKCYAIDIENADALAQLQSKLARGGQSSLVTLCDYAFFCALADANTVDECRTYMALTELPNFQPSPISMGEHTNTVPSLLGWKVTSTHIFDAGVLIQIRRANQYNQTT</sequence>
<evidence type="ECO:0000313" key="2">
    <source>
        <dbReference type="Proteomes" id="UP001569154"/>
    </source>
</evidence>
<gene>
    <name evidence="1" type="ORF">ACED35_09915</name>
</gene>
<keyword evidence="2" id="KW-1185">Reference proteome</keyword>
<name>A0ABV4L150_9GAMM</name>
<organism evidence="1 2">
    <name type="scientific">Enterovibrio norvegicus</name>
    <dbReference type="NCBI Taxonomy" id="188144"/>
    <lineage>
        <taxon>Bacteria</taxon>
        <taxon>Pseudomonadati</taxon>
        <taxon>Pseudomonadota</taxon>
        <taxon>Gammaproteobacteria</taxon>
        <taxon>Vibrionales</taxon>
        <taxon>Vibrionaceae</taxon>
        <taxon>Enterovibrio</taxon>
    </lineage>
</organism>
<proteinExistence type="predicted"/>
<reference evidence="1 2" key="1">
    <citation type="submission" date="2024-06" db="EMBL/GenBank/DDBJ databases">
        <authorList>
            <person name="Steensen K."/>
            <person name="Seneca J."/>
            <person name="Bartlau N."/>
            <person name="Yu A.X."/>
            <person name="Polz M.F."/>
        </authorList>
    </citation>
    <scope>NUCLEOTIDE SEQUENCE [LARGE SCALE GENOMIC DNA]</scope>
    <source>
        <strain evidence="1 2">1F260</strain>
    </source>
</reference>
<dbReference type="EMBL" id="JBGONM010000020">
    <property type="protein sequence ID" value="MEZ8081435.1"/>
    <property type="molecule type" value="Genomic_DNA"/>
</dbReference>
<evidence type="ECO:0000313" key="1">
    <source>
        <dbReference type="EMBL" id="MEZ8081435.1"/>
    </source>
</evidence>
<accession>A0ABV4L150</accession>
<dbReference type="RefSeq" id="WP_017013436.1">
    <property type="nucleotide sequence ID" value="NZ_AJYG02000011.1"/>
</dbReference>